<feature type="region of interest" description="Disordered" evidence="1">
    <location>
        <begin position="55"/>
        <end position="75"/>
    </location>
</feature>
<reference evidence="3 4" key="1">
    <citation type="submission" date="2022-05" db="EMBL/GenBank/DDBJ databases">
        <authorList>
            <consortium name="Genoscope - CEA"/>
            <person name="William W."/>
        </authorList>
    </citation>
    <scope>NUCLEOTIDE SEQUENCE [LARGE SCALE GENOMIC DNA]</scope>
</reference>
<sequence>MATFHCVHLCRRLRTSLFCSSSTFDQLTVTYQLSVRGNIVIRSYSNVGKTAAFMTRSTRREKQRRQERQQKNKDIQHWMARNPTRGVKMATGLTDWPSVYSGAKSYHPSVVPIFFRMGRLKHNRPGFALPLRALGNLELMKIPNFFHLSLPAIERHCQALQPLCTEWPGSLELSSVPLRITTRNYLFAGPSLYHPGSRKVKLQVYVTDLVLDEHAKKKLIQLVGPRYNPDNDELTIVADRCPTRKQNKDYAMYLLTVLYHESWKTEPWETEKSNNVEESEEEEEEEKARKKRKNPKRVRLIDGTLYRMNQYGKYFKMQLKVKE</sequence>
<keyword evidence="4" id="KW-1185">Reference proteome</keyword>
<accession>A0ABN8MQ68</accession>
<dbReference type="PANTHER" id="PTHR13490">
    <property type="entry name" value="MITOCHONDRIAL 28S RIBOSOMAL PROTEIN S28"/>
    <property type="match status" value="1"/>
</dbReference>
<dbReference type="EMBL" id="CALNXK010000002">
    <property type="protein sequence ID" value="CAH3033410.1"/>
    <property type="molecule type" value="Genomic_DNA"/>
</dbReference>
<evidence type="ECO:0000313" key="4">
    <source>
        <dbReference type="Proteomes" id="UP001159405"/>
    </source>
</evidence>
<organism evidence="3 4">
    <name type="scientific">Porites lobata</name>
    <dbReference type="NCBI Taxonomy" id="104759"/>
    <lineage>
        <taxon>Eukaryota</taxon>
        <taxon>Metazoa</taxon>
        <taxon>Cnidaria</taxon>
        <taxon>Anthozoa</taxon>
        <taxon>Hexacorallia</taxon>
        <taxon>Scleractinia</taxon>
        <taxon>Fungiina</taxon>
        <taxon>Poritidae</taxon>
        <taxon>Porites</taxon>
    </lineage>
</organism>
<evidence type="ECO:0000259" key="2">
    <source>
        <dbReference type="Pfam" id="PF10213"/>
    </source>
</evidence>
<dbReference type="Pfam" id="PF10213">
    <property type="entry name" value="MRP-S28"/>
    <property type="match status" value="1"/>
</dbReference>
<gene>
    <name evidence="3" type="ORF">PLOB_00016494</name>
</gene>
<feature type="compositionally biased region" description="Basic and acidic residues" evidence="1">
    <location>
        <begin position="58"/>
        <end position="75"/>
    </location>
</feature>
<feature type="domain" description="Small ribosomal subunit protein mS35 mitochondrial conserved" evidence="2">
    <location>
        <begin position="193"/>
        <end position="264"/>
    </location>
</feature>
<evidence type="ECO:0000256" key="1">
    <source>
        <dbReference type="SAM" id="MobiDB-lite"/>
    </source>
</evidence>
<dbReference type="Proteomes" id="UP001159405">
    <property type="component" value="Unassembled WGS sequence"/>
</dbReference>
<comment type="caution">
    <text evidence="3">The sequence shown here is derived from an EMBL/GenBank/DDBJ whole genome shotgun (WGS) entry which is preliminary data.</text>
</comment>
<feature type="region of interest" description="Disordered" evidence="1">
    <location>
        <begin position="269"/>
        <end position="295"/>
    </location>
</feature>
<name>A0ABN8MQ68_9CNID</name>
<protein>
    <recommendedName>
        <fullName evidence="2">Small ribosomal subunit protein mS35 mitochondrial conserved domain-containing protein</fullName>
    </recommendedName>
</protein>
<dbReference type="InterPro" id="IPR039848">
    <property type="entry name" value="Ribosomal_mS35_mt"/>
</dbReference>
<dbReference type="PANTHER" id="PTHR13490:SF0">
    <property type="entry name" value="SMALL RIBOSOMAL SUBUNIT PROTEIN MS35"/>
    <property type="match status" value="1"/>
</dbReference>
<evidence type="ECO:0000313" key="3">
    <source>
        <dbReference type="EMBL" id="CAH3033410.1"/>
    </source>
</evidence>
<dbReference type="InterPro" id="IPR019349">
    <property type="entry name" value="Ribosomal_mS35_mit"/>
</dbReference>
<proteinExistence type="predicted"/>
<dbReference type="Gene3D" id="3.30.160.20">
    <property type="match status" value="1"/>
</dbReference>